<name>A0ABS7WQQ0_9BACT</name>
<keyword evidence="4" id="KW-1185">Reference proteome</keyword>
<keyword evidence="2" id="KW-0732">Signal</keyword>
<dbReference type="InterPro" id="IPR011990">
    <property type="entry name" value="TPR-like_helical_dom_sf"/>
</dbReference>
<dbReference type="SUPFAM" id="SSF48452">
    <property type="entry name" value="TPR-like"/>
    <property type="match status" value="1"/>
</dbReference>
<dbReference type="RefSeq" id="WP_224325107.1">
    <property type="nucleotide sequence ID" value="NZ_JACGBB010000002.1"/>
</dbReference>
<protein>
    <submittedName>
        <fullName evidence="3">Tetratricopeptide repeat protein</fullName>
    </submittedName>
</protein>
<sequence>MKKILILLNAVVLFAASLSFNDEFEKGNYEQSFHLAKELCKINCNDENLNLVLAISADKLNKDDEALAAFNRVLILNEDNIKARLYLANLYFKNQNYEFLYDEIEYLKANLNNLNQEQKQQLQNMINKLNSNFSLAFSTSITYENNPLFSNDKTITIYNEKKEAQQFKNTKENGSFSNITKLNLEYENEYFISDFSVNNKVYFKKAYPNTSTFNFGIGKNIQDFSFRLAYEYNFLQSSSLYQDFDLNIMYYKNLSDLYSLLLSYDFAKGYFFGLKDENYNEHNFVIANILSLNEHTYYFNLLFDTQKAKDSINSNYNKYSFEFIYSRILSNNFDFNASALISKVIYKDENLSFLSKRKDTIFQVDSSLIYKINKEHSLELNVNYQTQSSNQNIFDSNNLLSSLIYKYKF</sequence>
<feature type="coiled-coil region" evidence="1">
    <location>
        <begin position="97"/>
        <end position="132"/>
    </location>
</feature>
<evidence type="ECO:0000313" key="3">
    <source>
        <dbReference type="EMBL" id="MBZ7986706.1"/>
    </source>
</evidence>
<evidence type="ECO:0000313" key="4">
    <source>
        <dbReference type="Proteomes" id="UP000786183"/>
    </source>
</evidence>
<dbReference type="EMBL" id="JACGBB010000002">
    <property type="protein sequence ID" value="MBZ7986706.1"/>
    <property type="molecule type" value="Genomic_DNA"/>
</dbReference>
<evidence type="ECO:0000256" key="2">
    <source>
        <dbReference type="SAM" id="SignalP"/>
    </source>
</evidence>
<keyword evidence="1" id="KW-0175">Coiled coil</keyword>
<proteinExistence type="predicted"/>
<dbReference type="Gene3D" id="1.25.40.10">
    <property type="entry name" value="Tetratricopeptide repeat domain"/>
    <property type="match status" value="1"/>
</dbReference>
<accession>A0ABS7WQQ0</accession>
<gene>
    <name evidence="3" type="ORF">AVCANL283_01070</name>
</gene>
<feature type="signal peptide" evidence="2">
    <location>
        <begin position="1"/>
        <end position="21"/>
    </location>
</feature>
<organism evidence="3 4">
    <name type="scientific">Campylobacter canadensis</name>
    <dbReference type="NCBI Taxonomy" id="449520"/>
    <lineage>
        <taxon>Bacteria</taxon>
        <taxon>Pseudomonadati</taxon>
        <taxon>Campylobacterota</taxon>
        <taxon>Epsilonproteobacteria</taxon>
        <taxon>Campylobacterales</taxon>
        <taxon>Campylobacteraceae</taxon>
        <taxon>Campylobacter</taxon>
    </lineage>
</organism>
<reference evidence="3 4" key="1">
    <citation type="submission" date="2020-07" db="EMBL/GenBank/DDBJ databases">
        <title>Transfer of Campylobacter canadensis to the novel genus Avispirillum gen. nov., that also includes two novel species recovered from migratory waterfowl: Avispirillum anseris sp. nov. and Avispirillum brantae sp. nov.</title>
        <authorList>
            <person name="Miller W.G."/>
            <person name="Chapman M.H."/>
            <person name="Yee E."/>
            <person name="Inglis G.D."/>
        </authorList>
    </citation>
    <scope>NUCLEOTIDE SEQUENCE [LARGE SCALE GENOMIC DNA]</scope>
    <source>
        <strain evidence="3 4">L283</strain>
    </source>
</reference>
<feature type="chain" id="PRO_5045685121" evidence="2">
    <location>
        <begin position="22"/>
        <end position="409"/>
    </location>
</feature>
<comment type="caution">
    <text evidence="3">The sequence shown here is derived from an EMBL/GenBank/DDBJ whole genome shotgun (WGS) entry which is preliminary data.</text>
</comment>
<dbReference type="Proteomes" id="UP000786183">
    <property type="component" value="Unassembled WGS sequence"/>
</dbReference>
<evidence type="ECO:0000256" key="1">
    <source>
        <dbReference type="SAM" id="Coils"/>
    </source>
</evidence>